<protein>
    <submittedName>
        <fullName evidence="2">Uncharacterized protein</fullName>
    </submittedName>
</protein>
<evidence type="ECO:0000313" key="2">
    <source>
        <dbReference type="EMBL" id="SNZ20918.1"/>
    </source>
</evidence>
<dbReference type="EMBL" id="OBEL01000006">
    <property type="protein sequence ID" value="SNZ20918.1"/>
    <property type="molecule type" value="Genomic_DNA"/>
</dbReference>
<keyword evidence="3" id="KW-1185">Reference proteome</keyword>
<dbReference type="RefSeq" id="WP_141401287.1">
    <property type="nucleotide sequence ID" value="NZ_OBEL01000006.1"/>
</dbReference>
<sequence>MRFVNPLREIFVVVMLGALCLLPLTNFALSHADLSASLDHVALDDNNDHHHHEHAGDEHVDHDLGSGSAKHVHHSGDQNHWPGMSIGRIHLSTPLFVDIQFSVRGDLPLAILQSLPDRPPRIVSLS</sequence>
<proteinExistence type="predicted"/>
<reference evidence="2 3" key="1">
    <citation type="submission" date="2017-09" db="EMBL/GenBank/DDBJ databases">
        <authorList>
            <person name="Ehlers B."/>
            <person name="Leendertz F.H."/>
        </authorList>
    </citation>
    <scope>NUCLEOTIDE SEQUENCE [LARGE SCALE GENOMIC DNA]</scope>
    <source>
        <strain evidence="2 3">DSM 18289</strain>
    </source>
</reference>
<name>A0A285PHM0_9HYPH</name>
<organism evidence="2 3">
    <name type="scientific">Cohaesibacter gelatinilyticus</name>
    <dbReference type="NCBI Taxonomy" id="372072"/>
    <lineage>
        <taxon>Bacteria</taxon>
        <taxon>Pseudomonadati</taxon>
        <taxon>Pseudomonadota</taxon>
        <taxon>Alphaproteobacteria</taxon>
        <taxon>Hyphomicrobiales</taxon>
        <taxon>Cohaesibacteraceae</taxon>
    </lineage>
</organism>
<evidence type="ECO:0000313" key="3">
    <source>
        <dbReference type="Proteomes" id="UP000219439"/>
    </source>
</evidence>
<accession>A0A285PHM0</accession>
<dbReference type="AlphaFoldDB" id="A0A285PHM0"/>
<feature type="region of interest" description="Disordered" evidence="1">
    <location>
        <begin position="45"/>
        <end position="77"/>
    </location>
</feature>
<feature type="compositionally biased region" description="Basic and acidic residues" evidence="1">
    <location>
        <begin position="45"/>
        <end position="64"/>
    </location>
</feature>
<evidence type="ECO:0000256" key="1">
    <source>
        <dbReference type="SAM" id="MobiDB-lite"/>
    </source>
</evidence>
<dbReference type="Proteomes" id="UP000219439">
    <property type="component" value="Unassembled WGS sequence"/>
</dbReference>
<gene>
    <name evidence="2" type="ORF">SAMN06265368_4031</name>
</gene>